<keyword evidence="2" id="KW-0472">Membrane</keyword>
<dbReference type="PANTHER" id="PTHR24023">
    <property type="entry name" value="COLLAGEN ALPHA"/>
    <property type="match status" value="1"/>
</dbReference>
<proteinExistence type="predicted"/>
<dbReference type="KEGG" id="nai:NECAME_08079"/>
<dbReference type="Proteomes" id="UP000053676">
    <property type="component" value="Unassembled WGS sequence"/>
</dbReference>
<protein>
    <recommendedName>
        <fullName evidence="5">Collagen triple helix repeat protein</fullName>
    </recommendedName>
</protein>
<dbReference type="GO" id="GO:0005615">
    <property type="term" value="C:extracellular space"/>
    <property type="evidence" value="ECO:0007669"/>
    <property type="project" value="TreeGrafter"/>
</dbReference>
<keyword evidence="4" id="KW-1185">Reference proteome</keyword>
<evidence type="ECO:0000256" key="1">
    <source>
        <dbReference type="SAM" id="MobiDB-lite"/>
    </source>
</evidence>
<feature type="region of interest" description="Disordered" evidence="1">
    <location>
        <begin position="92"/>
        <end position="181"/>
    </location>
</feature>
<sequence>MVANYAVRHFGIVVCVLSVVSTITLLLTVVNIWQRANTFKGNAMGRSQAFATKSRTQLFAKMLTLKGFLALPSGTPGEPGTAGFPGTPGYIGHRGAHGDNGIRGPPGENAIAGEGIKGPLGVPGSQGAKGPPGTPGRPSNVRGAPGRTGSRGGIGATGKYGPYGERGSAGPPGEPGMPSTYCPSDCGVNTIISVIGELEPQPPSVGYDQQSPELTHKSFDEMSYRNFYKE</sequence>
<organism evidence="3 4">
    <name type="scientific">Necator americanus</name>
    <name type="common">Human hookworm</name>
    <dbReference type="NCBI Taxonomy" id="51031"/>
    <lineage>
        <taxon>Eukaryota</taxon>
        <taxon>Metazoa</taxon>
        <taxon>Ecdysozoa</taxon>
        <taxon>Nematoda</taxon>
        <taxon>Chromadorea</taxon>
        <taxon>Rhabditida</taxon>
        <taxon>Rhabditina</taxon>
        <taxon>Rhabditomorpha</taxon>
        <taxon>Strongyloidea</taxon>
        <taxon>Ancylostomatidae</taxon>
        <taxon>Bunostominae</taxon>
        <taxon>Necator</taxon>
    </lineage>
</organism>
<dbReference type="AlphaFoldDB" id="W2TJD1"/>
<dbReference type="STRING" id="51031.W2TJD1"/>
<evidence type="ECO:0000256" key="2">
    <source>
        <dbReference type="SAM" id="Phobius"/>
    </source>
</evidence>
<name>W2TJD1_NECAM</name>
<keyword evidence="2" id="KW-1133">Transmembrane helix</keyword>
<dbReference type="InterPro" id="IPR050149">
    <property type="entry name" value="Collagen_superfamily"/>
</dbReference>
<feature type="transmembrane region" description="Helical" evidence="2">
    <location>
        <begin position="6"/>
        <end position="30"/>
    </location>
</feature>
<feature type="region of interest" description="Disordered" evidence="1">
    <location>
        <begin position="199"/>
        <end position="218"/>
    </location>
</feature>
<gene>
    <name evidence="3" type="ORF">NECAME_08079</name>
</gene>
<dbReference type="OMA" id="ANNEQAY"/>
<evidence type="ECO:0008006" key="5">
    <source>
        <dbReference type="Google" id="ProtNLM"/>
    </source>
</evidence>
<feature type="compositionally biased region" description="Gly residues" evidence="1">
    <location>
        <begin position="149"/>
        <end position="158"/>
    </location>
</feature>
<dbReference type="GO" id="GO:0031012">
    <property type="term" value="C:extracellular matrix"/>
    <property type="evidence" value="ECO:0007669"/>
    <property type="project" value="TreeGrafter"/>
</dbReference>
<keyword evidence="2" id="KW-0812">Transmembrane</keyword>
<reference evidence="4" key="1">
    <citation type="journal article" date="2014" name="Nat. Genet.">
        <title>Genome of the human hookworm Necator americanus.</title>
        <authorList>
            <person name="Tang Y.T."/>
            <person name="Gao X."/>
            <person name="Rosa B.A."/>
            <person name="Abubucker S."/>
            <person name="Hallsworth-Pepin K."/>
            <person name="Martin J."/>
            <person name="Tyagi R."/>
            <person name="Heizer E."/>
            <person name="Zhang X."/>
            <person name="Bhonagiri-Palsikar V."/>
            <person name="Minx P."/>
            <person name="Warren W.C."/>
            <person name="Wang Q."/>
            <person name="Zhan B."/>
            <person name="Hotez P.J."/>
            <person name="Sternberg P.W."/>
            <person name="Dougall A."/>
            <person name="Gaze S.T."/>
            <person name="Mulvenna J."/>
            <person name="Sotillo J."/>
            <person name="Ranganathan S."/>
            <person name="Rabelo E.M."/>
            <person name="Wilson R.K."/>
            <person name="Felgner P.L."/>
            <person name="Bethony J."/>
            <person name="Hawdon J.M."/>
            <person name="Gasser R.B."/>
            <person name="Loukas A."/>
            <person name="Mitreva M."/>
        </authorList>
    </citation>
    <scope>NUCLEOTIDE SEQUENCE [LARGE SCALE GENOMIC DNA]</scope>
</reference>
<accession>W2TJD1</accession>
<evidence type="ECO:0000313" key="3">
    <source>
        <dbReference type="EMBL" id="ETN82205.1"/>
    </source>
</evidence>
<dbReference type="PANTHER" id="PTHR24023:SF1082">
    <property type="entry name" value="COLLAGEN TRIPLE HELIX REPEAT"/>
    <property type="match status" value="1"/>
</dbReference>
<dbReference type="EMBL" id="KI658534">
    <property type="protein sequence ID" value="ETN82205.1"/>
    <property type="molecule type" value="Genomic_DNA"/>
</dbReference>
<dbReference type="OrthoDB" id="8939548at2759"/>
<evidence type="ECO:0000313" key="4">
    <source>
        <dbReference type="Proteomes" id="UP000053676"/>
    </source>
</evidence>